<name>V4RCN8_9CAUL</name>
<dbReference type="Gene3D" id="1.20.120.520">
    <property type="entry name" value="nmb1532 protein domain like"/>
    <property type="match status" value="1"/>
</dbReference>
<proteinExistence type="predicted"/>
<dbReference type="PANTHER" id="PTHR35585">
    <property type="entry name" value="HHE DOMAIN PROTEIN (AFU_ORTHOLOGUE AFUA_4G00730)"/>
    <property type="match status" value="1"/>
</dbReference>
<sequence>MPSTDAISLLKADHRLVKDLFRQFEKADNKRDKAKIVKEAVTELKIHTVIEEEIFYPVVRKALNKAIGKKDTTEMMDEADEEHHVAKLLIAELDTMQAGDDHWEAKFTVLSENILHHVKEEEGEMFPEARKLDIDYDALGAEMAARKDALKAMAALPPFAEQDLIAKGGIADSPAENAKTFA</sequence>
<organism evidence="2 3">
    <name type="scientific">Asticcacaulis benevestitus DSM 16100 = ATCC BAA-896</name>
    <dbReference type="NCBI Taxonomy" id="1121022"/>
    <lineage>
        <taxon>Bacteria</taxon>
        <taxon>Pseudomonadati</taxon>
        <taxon>Pseudomonadota</taxon>
        <taxon>Alphaproteobacteria</taxon>
        <taxon>Caulobacterales</taxon>
        <taxon>Caulobacteraceae</taxon>
        <taxon>Asticcacaulis</taxon>
    </lineage>
</organism>
<comment type="caution">
    <text evidence="2">The sequence shown here is derived from an EMBL/GenBank/DDBJ whole genome shotgun (WGS) entry which is preliminary data.</text>
</comment>
<dbReference type="EMBL" id="AWGB01000031">
    <property type="protein sequence ID" value="ESQ89153.1"/>
    <property type="molecule type" value="Genomic_DNA"/>
</dbReference>
<feature type="domain" description="Hemerythrin-like" evidence="1">
    <location>
        <begin position="6"/>
        <end position="128"/>
    </location>
</feature>
<accession>V4RCN8</accession>
<keyword evidence="3" id="KW-1185">Reference proteome</keyword>
<gene>
    <name evidence="2" type="ORF">ABENE_14360</name>
</gene>
<dbReference type="OrthoDB" id="9793637at2"/>
<reference evidence="2 3" key="1">
    <citation type="journal article" date="2014" name="Nature">
        <title>Sequential evolution of bacterial morphology by co-option of a developmental regulator.</title>
        <authorList>
            <person name="Jiang C."/>
            <person name="Brown P.J."/>
            <person name="Ducret A."/>
            <person name="Brun Y.V."/>
        </authorList>
    </citation>
    <scope>NUCLEOTIDE SEQUENCE [LARGE SCALE GENOMIC DNA]</scope>
    <source>
        <strain evidence="2 3">DSM 16100</strain>
    </source>
</reference>
<protein>
    <recommendedName>
        <fullName evidence="1">Hemerythrin-like domain-containing protein</fullName>
    </recommendedName>
</protein>
<dbReference type="Pfam" id="PF01814">
    <property type="entry name" value="Hemerythrin"/>
    <property type="match status" value="1"/>
</dbReference>
<evidence type="ECO:0000313" key="2">
    <source>
        <dbReference type="EMBL" id="ESQ89153.1"/>
    </source>
</evidence>
<evidence type="ECO:0000313" key="3">
    <source>
        <dbReference type="Proteomes" id="UP000017837"/>
    </source>
</evidence>
<dbReference type="Proteomes" id="UP000017837">
    <property type="component" value="Unassembled WGS sequence"/>
</dbReference>
<dbReference type="InterPro" id="IPR012312">
    <property type="entry name" value="Hemerythrin-like"/>
</dbReference>
<dbReference type="AlphaFoldDB" id="V4RCN8"/>
<dbReference type="STRING" id="1121022.GCA_000376105_00718"/>
<evidence type="ECO:0000259" key="1">
    <source>
        <dbReference type="Pfam" id="PF01814"/>
    </source>
</evidence>
<dbReference type="CDD" id="cd12108">
    <property type="entry name" value="Hr-like"/>
    <property type="match status" value="1"/>
</dbReference>
<dbReference type="PANTHER" id="PTHR35585:SF1">
    <property type="entry name" value="HHE DOMAIN PROTEIN (AFU_ORTHOLOGUE AFUA_4G00730)"/>
    <property type="match status" value="1"/>
</dbReference>
<dbReference type="eggNOG" id="COG5592">
    <property type="taxonomic scope" value="Bacteria"/>
</dbReference>
<dbReference type="PATRIC" id="fig|1121022.4.peg.2920"/>
<dbReference type="RefSeq" id="WP_018080384.1">
    <property type="nucleotide sequence ID" value="NZ_AQWM01000002.1"/>
</dbReference>